<sequence>MVGADRGGVHVAHAVGQHGHARAFLAADDRAADAGAEEGALHAGQLGHGIAQGAGLLLVQALTGQHVHRARQGFGIALQRRRGDLHRRQLGQVAVTMRGVLAGSKGDGRHQGGEGEGQGMRLEPRGVGGHGHVPVLTPAPPARPFRCHWFDAVCRALRGDPRAAGGGAVAGPVVLAESMAGTGAGGVRDPARAVQPGLGLSPPRCAACARLPDPWSGRAVGRRAVRPAAPQRGATCGGDDHRRPAGGRCPSGQPAPQPRSRARRKLRALGPP</sequence>
<reference evidence="3" key="1">
    <citation type="submission" date="2022-11" db="UniProtKB">
        <authorList>
            <consortium name="WormBaseParasite"/>
        </authorList>
    </citation>
    <scope>IDENTIFICATION</scope>
</reference>
<name>A0A914YF71_9BILA</name>
<evidence type="ECO:0000313" key="2">
    <source>
        <dbReference type="Proteomes" id="UP000887577"/>
    </source>
</evidence>
<protein>
    <submittedName>
        <fullName evidence="3">Uncharacterized protein</fullName>
    </submittedName>
</protein>
<feature type="compositionally biased region" description="Basic residues" evidence="1">
    <location>
        <begin position="260"/>
        <end position="272"/>
    </location>
</feature>
<keyword evidence="2" id="KW-1185">Reference proteome</keyword>
<dbReference type="AlphaFoldDB" id="A0A914YF71"/>
<feature type="region of interest" description="Disordered" evidence="1">
    <location>
        <begin position="102"/>
        <end position="121"/>
    </location>
</feature>
<evidence type="ECO:0000256" key="1">
    <source>
        <dbReference type="SAM" id="MobiDB-lite"/>
    </source>
</evidence>
<feature type="region of interest" description="Disordered" evidence="1">
    <location>
        <begin position="216"/>
        <end position="272"/>
    </location>
</feature>
<proteinExistence type="predicted"/>
<dbReference type="WBParaSite" id="PSU_v2.g17405.t1">
    <property type="protein sequence ID" value="PSU_v2.g17405.t1"/>
    <property type="gene ID" value="PSU_v2.g17405"/>
</dbReference>
<accession>A0A914YF71</accession>
<evidence type="ECO:0000313" key="3">
    <source>
        <dbReference type="WBParaSite" id="PSU_v2.g17405.t1"/>
    </source>
</evidence>
<organism evidence="2 3">
    <name type="scientific">Panagrolaimus superbus</name>
    <dbReference type="NCBI Taxonomy" id="310955"/>
    <lineage>
        <taxon>Eukaryota</taxon>
        <taxon>Metazoa</taxon>
        <taxon>Ecdysozoa</taxon>
        <taxon>Nematoda</taxon>
        <taxon>Chromadorea</taxon>
        <taxon>Rhabditida</taxon>
        <taxon>Tylenchina</taxon>
        <taxon>Panagrolaimomorpha</taxon>
        <taxon>Panagrolaimoidea</taxon>
        <taxon>Panagrolaimidae</taxon>
        <taxon>Panagrolaimus</taxon>
    </lineage>
</organism>
<dbReference type="Proteomes" id="UP000887577">
    <property type="component" value="Unplaced"/>
</dbReference>